<evidence type="ECO:0000256" key="1">
    <source>
        <dbReference type="SAM" id="Phobius"/>
    </source>
</evidence>
<keyword evidence="1" id="KW-1133">Transmembrane helix</keyword>
<protein>
    <submittedName>
        <fullName evidence="2">Uncharacterized protein</fullName>
    </submittedName>
</protein>
<evidence type="ECO:0000313" key="2">
    <source>
        <dbReference type="EMBL" id="MBX54311.1"/>
    </source>
</evidence>
<dbReference type="AlphaFoldDB" id="A0A2P2PI51"/>
<keyword evidence="1" id="KW-0472">Membrane</keyword>
<organism evidence="2">
    <name type="scientific">Rhizophora mucronata</name>
    <name type="common">Asiatic mangrove</name>
    <dbReference type="NCBI Taxonomy" id="61149"/>
    <lineage>
        <taxon>Eukaryota</taxon>
        <taxon>Viridiplantae</taxon>
        <taxon>Streptophyta</taxon>
        <taxon>Embryophyta</taxon>
        <taxon>Tracheophyta</taxon>
        <taxon>Spermatophyta</taxon>
        <taxon>Magnoliopsida</taxon>
        <taxon>eudicotyledons</taxon>
        <taxon>Gunneridae</taxon>
        <taxon>Pentapetalae</taxon>
        <taxon>rosids</taxon>
        <taxon>fabids</taxon>
        <taxon>Malpighiales</taxon>
        <taxon>Rhizophoraceae</taxon>
        <taxon>Rhizophora</taxon>
    </lineage>
</organism>
<keyword evidence="1" id="KW-0812">Transmembrane</keyword>
<dbReference type="EMBL" id="GGEC01073827">
    <property type="protein sequence ID" value="MBX54311.1"/>
    <property type="molecule type" value="Transcribed_RNA"/>
</dbReference>
<sequence length="30" mass="3415">MAIGVACFVVIIIILVLLLFFPFYLLGFIR</sequence>
<feature type="transmembrane region" description="Helical" evidence="1">
    <location>
        <begin position="6"/>
        <end position="29"/>
    </location>
</feature>
<name>A0A2P2PI51_RHIMU</name>
<reference evidence="2" key="1">
    <citation type="submission" date="2018-02" db="EMBL/GenBank/DDBJ databases">
        <title>Rhizophora mucronata_Transcriptome.</title>
        <authorList>
            <person name="Meera S.P."/>
            <person name="Sreeshan A."/>
            <person name="Augustine A."/>
        </authorList>
    </citation>
    <scope>NUCLEOTIDE SEQUENCE</scope>
    <source>
        <tissue evidence="2">Leaf</tissue>
    </source>
</reference>
<proteinExistence type="predicted"/>
<accession>A0A2P2PI51</accession>